<dbReference type="AlphaFoldDB" id="A0A4D6H2E6"/>
<dbReference type="InterPro" id="IPR029052">
    <property type="entry name" value="Metallo-depent_PP-like"/>
</dbReference>
<evidence type="ECO:0000259" key="1">
    <source>
        <dbReference type="Pfam" id="PF01022"/>
    </source>
</evidence>
<dbReference type="CDD" id="cd00090">
    <property type="entry name" value="HTH_ARSR"/>
    <property type="match status" value="1"/>
</dbReference>
<dbReference type="InterPro" id="IPR036388">
    <property type="entry name" value="WH-like_DNA-bd_sf"/>
</dbReference>
<dbReference type="OrthoDB" id="199411at2157"/>
<dbReference type="Proteomes" id="UP000296733">
    <property type="component" value="Chromosome"/>
</dbReference>
<feature type="domain" description="HTH arsR-type" evidence="1">
    <location>
        <begin position="16"/>
        <end position="45"/>
    </location>
</feature>
<gene>
    <name evidence="2" type="ORF">DV707_10875</name>
</gene>
<accession>A0A4D6H2E6</accession>
<dbReference type="KEGG" id="hlm:DV707_10875"/>
<dbReference type="Gene3D" id="1.10.10.10">
    <property type="entry name" value="Winged helix-like DNA-binding domain superfamily/Winged helix DNA-binding domain"/>
    <property type="match status" value="1"/>
</dbReference>
<dbReference type="SUPFAM" id="SSF46785">
    <property type="entry name" value="Winged helix' DNA-binding domain"/>
    <property type="match status" value="1"/>
</dbReference>
<name>A0A4D6H2E6_9EURY</name>
<dbReference type="InterPro" id="IPR011991">
    <property type="entry name" value="ArsR-like_HTH"/>
</dbReference>
<dbReference type="GeneID" id="39858603"/>
<dbReference type="EMBL" id="CP031311">
    <property type="protein sequence ID" value="QCC48124.1"/>
    <property type="molecule type" value="Genomic_DNA"/>
</dbReference>
<dbReference type="SUPFAM" id="SSF56300">
    <property type="entry name" value="Metallo-dependent phosphatases"/>
    <property type="match status" value="1"/>
</dbReference>
<dbReference type="InterPro" id="IPR001845">
    <property type="entry name" value="HTH_ArsR_DNA-bd_dom"/>
</dbReference>
<evidence type="ECO:0000313" key="2">
    <source>
        <dbReference type="EMBL" id="QCC48124.1"/>
    </source>
</evidence>
<dbReference type="GO" id="GO:0003700">
    <property type="term" value="F:DNA-binding transcription factor activity"/>
    <property type="evidence" value="ECO:0007669"/>
    <property type="project" value="InterPro"/>
</dbReference>
<protein>
    <submittedName>
        <fullName evidence="2">ArsR family transcriptional regulator</fullName>
    </submittedName>
</protein>
<dbReference type="RefSeq" id="WP_136361868.1">
    <property type="nucleotide sequence ID" value="NZ_CP031311.1"/>
</dbReference>
<proteinExistence type="predicted"/>
<sequence>MNGLSIRQQEVLNCLPATVSEVAEDLDITESTVRDHLSSIEERGYEIVNRDGLYIPVDAHPTNINMVPTGSKGEATRRVNDHLFDLKTRINTILAETEPAVPDGGLAYRPGSYDMVVHFTDLHIGQLNHDEFGVETFNLDIAVSRVRETLSELFAFKEKMEVAGYRFDTIHILLGGDTVDGEGIYENHAYEVCATADQQIDTAVELLYEVILSCSSAFPSVQVVCQPGNHGEIRAKNTSEAFNADTIVFGFLDRLVRVCPMDNVKFIRNESTEFTNFLMRGGKWRGHLRHGDGQLPHIGTTSSKSKWGLWLNRHKFDVAYRGHYHEVKLEPINGVPVIMGGSITPSGDYEDSIGVYSEPSSMFHIVSDRQPVEMLTPVHFAMVEPQLGGSRE</sequence>
<reference evidence="2 3" key="1">
    <citation type="journal article" date="2019" name="Nat. Commun.">
        <title>A new type of DNA phosphorothioation-based antiviral system in archaea.</title>
        <authorList>
            <person name="Xiong L."/>
            <person name="Liu S."/>
            <person name="Chen S."/>
            <person name="Xiao Y."/>
            <person name="Zhu B."/>
            <person name="Gao Y."/>
            <person name="Zhang Y."/>
            <person name="Chen B."/>
            <person name="Luo J."/>
            <person name="Deng Z."/>
            <person name="Chen X."/>
            <person name="Wang L."/>
            <person name="Chen S."/>
        </authorList>
    </citation>
    <scope>NUCLEOTIDE SEQUENCE [LARGE SCALE GENOMIC DNA]</scope>
    <source>
        <strain evidence="2 3">CGMCC 1.10331</strain>
    </source>
</reference>
<dbReference type="Pfam" id="PF01022">
    <property type="entry name" value="HTH_5"/>
    <property type="match status" value="1"/>
</dbReference>
<dbReference type="Gene3D" id="3.60.21.10">
    <property type="match status" value="1"/>
</dbReference>
<organism evidence="2 3">
    <name type="scientific">Halobellus limi</name>
    <dbReference type="NCBI Taxonomy" id="699433"/>
    <lineage>
        <taxon>Archaea</taxon>
        <taxon>Methanobacteriati</taxon>
        <taxon>Methanobacteriota</taxon>
        <taxon>Stenosarchaea group</taxon>
        <taxon>Halobacteria</taxon>
        <taxon>Halobacteriales</taxon>
        <taxon>Haloferacaceae</taxon>
        <taxon>Halobellus</taxon>
    </lineage>
</organism>
<dbReference type="InterPro" id="IPR036390">
    <property type="entry name" value="WH_DNA-bd_sf"/>
</dbReference>
<evidence type="ECO:0000313" key="3">
    <source>
        <dbReference type="Proteomes" id="UP000296733"/>
    </source>
</evidence>